<dbReference type="AlphaFoldDB" id="A0AAD5M8D2"/>
<gene>
    <name evidence="2" type="ORF">KIN20_009570</name>
</gene>
<proteinExistence type="predicted"/>
<comment type="caution">
    <text evidence="2">The sequence shown here is derived from an EMBL/GenBank/DDBJ whole genome shotgun (WGS) entry which is preliminary data.</text>
</comment>
<organism evidence="2 3">
    <name type="scientific">Parelaphostrongylus tenuis</name>
    <name type="common">Meningeal worm</name>
    <dbReference type="NCBI Taxonomy" id="148309"/>
    <lineage>
        <taxon>Eukaryota</taxon>
        <taxon>Metazoa</taxon>
        <taxon>Ecdysozoa</taxon>
        <taxon>Nematoda</taxon>
        <taxon>Chromadorea</taxon>
        <taxon>Rhabditida</taxon>
        <taxon>Rhabditina</taxon>
        <taxon>Rhabditomorpha</taxon>
        <taxon>Strongyloidea</taxon>
        <taxon>Metastrongylidae</taxon>
        <taxon>Parelaphostrongylus</taxon>
    </lineage>
</organism>
<evidence type="ECO:0000313" key="2">
    <source>
        <dbReference type="EMBL" id="KAJ1353030.1"/>
    </source>
</evidence>
<name>A0AAD5M8D2_PARTN</name>
<keyword evidence="3" id="KW-1185">Reference proteome</keyword>
<protein>
    <submittedName>
        <fullName evidence="2">Uncharacterized protein</fullName>
    </submittedName>
</protein>
<feature type="region of interest" description="Disordered" evidence="1">
    <location>
        <begin position="1"/>
        <end position="21"/>
    </location>
</feature>
<feature type="compositionally biased region" description="Basic residues" evidence="1">
    <location>
        <begin position="1"/>
        <end position="11"/>
    </location>
</feature>
<accession>A0AAD5M8D2</accession>
<dbReference type="EMBL" id="JAHQIW010001582">
    <property type="protein sequence ID" value="KAJ1353030.1"/>
    <property type="molecule type" value="Genomic_DNA"/>
</dbReference>
<dbReference type="Proteomes" id="UP001196413">
    <property type="component" value="Unassembled WGS sequence"/>
</dbReference>
<evidence type="ECO:0000256" key="1">
    <source>
        <dbReference type="SAM" id="MobiDB-lite"/>
    </source>
</evidence>
<sequence>MNTLSRKKKGHRGFDNSPSTTRRMIARRLIEHKHVQNHFSIHDGRRVLGMGTIWEDHGQADYESSRKAIAKPPEFKPRYSSHWMDSPCRTDTVKLPLKSLELQATIYKSSRNEYGVAPLRRKNPRLLTDGRSDKGRLWPVHVRATEAAMNTGAMIGRPSIGLGTSCRRTWLPQPAVLMGKSSALLKRKSVGAKMLRTARLMYTPRNLSVIAGNVDFDVSVDEDLRLFKVAPMPVQATTEAEK</sequence>
<evidence type="ECO:0000313" key="3">
    <source>
        <dbReference type="Proteomes" id="UP001196413"/>
    </source>
</evidence>
<reference evidence="2" key="1">
    <citation type="submission" date="2021-06" db="EMBL/GenBank/DDBJ databases">
        <title>Parelaphostrongylus tenuis whole genome reference sequence.</title>
        <authorList>
            <person name="Garwood T.J."/>
            <person name="Larsen P.A."/>
            <person name="Fountain-Jones N.M."/>
            <person name="Garbe J.R."/>
            <person name="Macchietto M.G."/>
            <person name="Kania S.A."/>
            <person name="Gerhold R.W."/>
            <person name="Richards J.E."/>
            <person name="Wolf T.M."/>
        </authorList>
    </citation>
    <scope>NUCLEOTIDE SEQUENCE</scope>
    <source>
        <strain evidence="2">MNPRO001-30</strain>
        <tissue evidence="2">Meninges</tissue>
    </source>
</reference>